<dbReference type="PROSITE" id="PS51450">
    <property type="entry name" value="LRR"/>
    <property type="match status" value="2"/>
</dbReference>
<evidence type="ECO:0000256" key="4">
    <source>
        <dbReference type="ARBA" id="ARBA00023242"/>
    </source>
</evidence>
<dbReference type="STRING" id="930990.A0A067MYG7"/>
<dbReference type="PANTHER" id="PTHR10552">
    <property type="entry name" value="U2 SMALL NUCLEAR RIBONUCLEOPROTEIN A"/>
    <property type="match status" value="1"/>
</dbReference>
<keyword evidence="8" id="KW-1185">Reference proteome</keyword>
<dbReference type="EMBL" id="KL198017">
    <property type="protein sequence ID" value="KDQ20659.1"/>
    <property type="molecule type" value="Genomic_DNA"/>
</dbReference>
<evidence type="ECO:0000313" key="8">
    <source>
        <dbReference type="Proteomes" id="UP000027195"/>
    </source>
</evidence>
<dbReference type="InParanoid" id="A0A067MYG7"/>
<organism evidence="7 8">
    <name type="scientific">Botryobasidium botryosum (strain FD-172 SS1)</name>
    <dbReference type="NCBI Taxonomy" id="930990"/>
    <lineage>
        <taxon>Eukaryota</taxon>
        <taxon>Fungi</taxon>
        <taxon>Dikarya</taxon>
        <taxon>Basidiomycota</taxon>
        <taxon>Agaricomycotina</taxon>
        <taxon>Agaricomycetes</taxon>
        <taxon>Cantharellales</taxon>
        <taxon>Botryobasidiaceae</taxon>
        <taxon>Botryobasidium</taxon>
    </lineage>
</organism>
<dbReference type="InterPro" id="IPR032675">
    <property type="entry name" value="LRR_dom_sf"/>
</dbReference>
<dbReference type="InterPro" id="IPR001611">
    <property type="entry name" value="Leu-rich_rpt"/>
</dbReference>
<dbReference type="InterPro" id="IPR044640">
    <property type="entry name" value="RU2A"/>
</dbReference>
<sequence>MKLTPELIAQSRSYLNALKDRELDLRGNKIPVIENLGVTKDQHDTIDLTDNSITSLSNLPRLLRLRTLLLSNNAIVTIHPSISTSAPNLTTLVLTNNALSELGDLEALSGCKNLTYLSLMGCPVREKKWYREWVLWVCKKVRVLDFQRIKDKERAQAKTLFLTPDSLPTALATSLSSTRATVSASSATANFTPAEGATKTFVPGASGRLLTAEEKKRVEDAIKNASSVEEVRKIESMMREGWVPPKA</sequence>
<dbReference type="HOGENOM" id="CLU_061027_1_0_1"/>
<dbReference type="FunFam" id="3.80.10.10:FF:000026">
    <property type="entry name" value="U2 small nuclear ribonucleoprotein A"/>
    <property type="match status" value="1"/>
</dbReference>
<evidence type="ECO:0000313" key="7">
    <source>
        <dbReference type="EMBL" id="KDQ20659.1"/>
    </source>
</evidence>
<evidence type="ECO:0000256" key="1">
    <source>
        <dbReference type="ARBA" id="ARBA00004123"/>
    </source>
</evidence>
<evidence type="ECO:0000256" key="3">
    <source>
        <dbReference type="ARBA" id="ARBA00022737"/>
    </source>
</evidence>
<dbReference type="Proteomes" id="UP000027195">
    <property type="component" value="Unassembled WGS sequence"/>
</dbReference>
<reference evidence="8" key="1">
    <citation type="journal article" date="2014" name="Proc. Natl. Acad. Sci. U.S.A.">
        <title>Extensive sampling of basidiomycete genomes demonstrates inadequacy of the white-rot/brown-rot paradigm for wood decay fungi.</title>
        <authorList>
            <person name="Riley R."/>
            <person name="Salamov A.A."/>
            <person name="Brown D.W."/>
            <person name="Nagy L.G."/>
            <person name="Floudas D."/>
            <person name="Held B.W."/>
            <person name="Levasseur A."/>
            <person name="Lombard V."/>
            <person name="Morin E."/>
            <person name="Otillar R."/>
            <person name="Lindquist E.A."/>
            <person name="Sun H."/>
            <person name="LaButti K.M."/>
            <person name="Schmutz J."/>
            <person name="Jabbour D."/>
            <person name="Luo H."/>
            <person name="Baker S.E."/>
            <person name="Pisabarro A.G."/>
            <person name="Walton J.D."/>
            <person name="Blanchette R.A."/>
            <person name="Henrissat B."/>
            <person name="Martin F."/>
            <person name="Cullen D."/>
            <person name="Hibbett D.S."/>
            <person name="Grigoriev I.V."/>
        </authorList>
    </citation>
    <scope>NUCLEOTIDE SEQUENCE [LARGE SCALE GENOMIC DNA]</scope>
    <source>
        <strain evidence="8">FD-172 SS1</strain>
    </source>
</reference>
<dbReference type="FunCoup" id="A0A067MYG7">
    <property type="interactions" value="913"/>
</dbReference>
<dbReference type="SUPFAM" id="SSF52058">
    <property type="entry name" value="L domain-like"/>
    <property type="match status" value="1"/>
</dbReference>
<comment type="similarity">
    <text evidence="5">Belongs to the U2 small nuclear ribonucleoprotein A family.</text>
</comment>
<proteinExistence type="inferred from homology"/>
<dbReference type="GO" id="GO:0030620">
    <property type="term" value="F:U2 snRNA binding"/>
    <property type="evidence" value="ECO:0007669"/>
    <property type="project" value="InterPro"/>
</dbReference>
<name>A0A067MYG7_BOTB1</name>
<keyword evidence="4" id="KW-0539">Nucleus</keyword>
<dbReference type="PANTHER" id="PTHR10552:SF6">
    <property type="entry name" value="U2 SMALL NUCLEAR RIBONUCLEOPROTEIN A"/>
    <property type="match status" value="1"/>
</dbReference>
<dbReference type="GO" id="GO:0005686">
    <property type="term" value="C:U2 snRNP"/>
    <property type="evidence" value="ECO:0007669"/>
    <property type="project" value="TreeGrafter"/>
</dbReference>
<protein>
    <recommendedName>
        <fullName evidence="6">U2 small nuclear ribonucleoprotein A'</fullName>
    </recommendedName>
</protein>
<gene>
    <name evidence="7" type="ORF">BOTBODRAFT_26672</name>
</gene>
<dbReference type="AlphaFoldDB" id="A0A067MYG7"/>
<evidence type="ECO:0000256" key="6">
    <source>
        <dbReference type="ARBA" id="ARBA00024238"/>
    </source>
</evidence>
<evidence type="ECO:0000256" key="5">
    <source>
        <dbReference type="ARBA" id="ARBA00024196"/>
    </source>
</evidence>
<comment type="subcellular location">
    <subcellularLocation>
        <location evidence="1">Nucleus</location>
    </subcellularLocation>
</comment>
<accession>A0A067MYG7</accession>
<dbReference type="OrthoDB" id="433501at2759"/>
<keyword evidence="2" id="KW-0433">Leucine-rich repeat</keyword>
<dbReference type="GO" id="GO:0000398">
    <property type="term" value="P:mRNA splicing, via spliceosome"/>
    <property type="evidence" value="ECO:0007669"/>
    <property type="project" value="InterPro"/>
</dbReference>
<evidence type="ECO:0000256" key="2">
    <source>
        <dbReference type="ARBA" id="ARBA00022614"/>
    </source>
</evidence>
<dbReference type="Gene3D" id="3.80.10.10">
    <property type="entry name" value="Ribonuclease Inhibitor"/>
    <property type="match status" value="1"/>
</dbReference>
<keyword evidence="3" id="KW-0677">Repeat</keyword>
<dbReference type="Pfam" id="PF14580">
    <property type="entry name" value="LRR_9"/>
    <property type="match status" value="1"/>
</dbReference>